<feature type="coiled-coil region" evidence="1">
    <location>
        <begin position="88"/>
        <end position="160"/>
    </location>
</feature>
<organism evidence="2 3">
    <name type="scientific">Legionella beliardensis</name>
    <dbReference type="NCBI Taxonomy" id="91822"/>
    <lineage>
        <taxon>Bacteria</taxon>
        <taxon>Pseudomonadati</taxon>
        <taxon>Pseudomonadota</taxon>
        <taxon>Gammaproteobacteria</taxon>
        <taxon>Legionellales</taxon>
        <taxon>Legionellaceae</taxon>
        <taxon>Legionella</taxon>
    </lineage>
</organism>
<dbReference type="GO" id="GO:0015562">
    <property type="term" value="F:efflux transmembrane transporter activity"/>
    <property type="evidence" value="ECO:0007669"/>
    <property type="project" value="TreeGrafter"/>
</dbReference>
<dbReference type="RefSeq" id="WP_160149860.1">
    <property type="nucleotide sequence ID" value="NZ_CAAAHO010000001.1"/>
</dbReference>
<gene>
    <name evidence="2" type="ORF">NCTC13315_01273</name>
</gene>
<dbReference type="Proteomes" id="UP000254968">
    <property type="component" value="Unassembled WGS sequence"/>
</dbReference>
<dbReference type="PANTHER" id="PTHR30469">
    <property type="entry name" value="MULTIDRUG RESISTANCE PROTEIN MDTA"/>
    <property type="match status" value="1"/>
</dbReference>
<reference evidence="2 3" key="1">
    <citation type="submission" date="2018-06" db="EMBL/GenBank/DDBJ databases">
        <authorList>
            <consortium name="Pathogen Informatics"/>
            <person name="Doyle S."/>
        </authorList>
    </citation>
    <scope>NUCLEOTIDE SEQUENCE [LARGE SCALE GENOMIC DNA]</scope>
    <source>
        <strain evidence="2 3">NCTC13315</strain>
    </source>
</reference>
<dbReference type="Gene3D" id="2.40.30.170">
    <property type="match status" value="1"/>
</dbReference>
<dbReference type="Gene3D" id="2.40.50.100">
    <property type="match status" value="1"/>
</dbReference>
<dbReference type="PANTHER" id="PTHR30469:SF15">
    <property type="entry name" value="HLYD FAMILY OF SECRETION PROTEINS"/>
    <property type="match status" value="1"/>
</dbReference>
<sequence>MAKSVLQAKYDRNSLFYLKLLLLLVILQLVACSRPSKPVISGYVEGQYIYISTLSAGTLKSLQVTPGMQIKKNQVLFTLEPLLTDENLTIAKARVQAALIEIKKAETRYKLLETNKNRNALLLKKDIISKEVFEQSVMEYQQALEDKNNALANLTSFKAEEKKAHWEIQQKTVSAPKDGIVFDTYYAAGENIQAGSPILSLLEPAQIKIVFFVPEILLGKLRINQPIKVHYDGAQAPIDAKITYISPKASYNPPMIYSTEERQRLVFRIEASPVLKTKITAHPGQPVSIDL</sequence>
<accession>A0A378I1Z5</accession>
<keyword evidence="3" id="KW-1185">Reference proteome</keyword>
<proteinExistence type="predicted"/>
<dbReference type="OrthoDB" id="8558741at2"/>
<keyword evidence="1" id="KW-0175">Coiled coil</keyword>
<dbReference type="Gene3D" id="1.10.287.470">
    <property type="entry name" value="Helix hairpin bin"/>
    <property type="match status" value="1"/>
</dbReference>
<name>A0A378I1Z5_9GAMM</name>
<evidence type="ECO:0000256" key="1">
    <source>
        <dbReference type="SAM" id="Coils"/>
    </source>
</evidence>
<dbReference type="SUPFAM" id="SSF111369">
    <property type="entry name" value="HlyD-like secretion proteins"/>
    <property type="match status" value="1"/>
</dbReference>
<dbReference type="GO" id="GO:1990281">
    <property type="term" value="C:efflux pump complex"/>
    <property type="evidence" value="ECO:0007669"/>
    <property type="project" value="TreeGrafter"/>
</dbReference>
<evidence type="ECO:0000313" key="2">
    <source>
        <dbReference type="EMBL" id="STX28740.1"/>
    </source>
</evidence>
<dbReference type="AlphaFoldDB" id="A0A378I1Z5"/>
<evidence type="ECO:0000313" key="3">
    <source>
        <dbReference type="Proteomes" id="UP000254968"/>
    </source>
</evidence>
<dbReference type="EMBL" id="UGNV01000001">
    <property type="protein sequence ID" value="STX28740.1"/>
    <property type="molecule type" value="Genomic_DNA"/>
</dbReference>
<protein>
    <submittedName>
        <fullName evidence="2">Hemolysin D</fullName>
    </submittedName>
</protein>